<dbReference type="EMBL" id="JABGBP010000114">
    <property type="protein sequence ID" value="NOL59911.1"/>
    <property type="molecule type" value="Genomic_DNA"/>
</dbReference>
<evidence type="ECO:0000313" key="6">
    <source>
        <dbReference type="Proteomes" id="UP000546917"/>
    </source>
</evidence>
<protein>
    <submittedName>
        <fullName evidence="4">Cyclodeaminase/cyclohydrolase family protein</fullName>
    </submittedName>
    <submittedName>
        <fullName evidence="3">Formiminotransferase cyclodeaminase related protein</fullName>
    </submittedName>
</protein>
<dbReference type="InterPro" id="IPR007044">
    <property type="entry name" value="Cyclodeamin/CycHdrlase"/>
</dbReference>
<reference evidence="3 5" key="1">
    <citation type="submission" date="2011-10" db="EMBL/GenBank/DDBJ databases">
        <title>Metabolic and evolutionary patterns in the extreme acidophile Ferroplasma acidiphilum.</title>
        <authorList>
            <person name="Golyshina O.V."/>
            <person name="Kozyavkin S.A."/>
            <person name="Tatusov R.L."/>
            <person name="Slesarev A.I."/>
            <person name="Golyshin P.N."/>
        </authorList>
    </citation>
    <scope>NUCLEOTIDE SEQUENCE [LARGE SCALE GENOMIC DNA]</scope>
    <source>
        <strain evidence="3">Berkeley</strain>
        <strain evidence="5">Y</strain>
    </source>
</reference>
<evidence type="ECO:0000313" key="5">
    <source>
        <dbReference type="Proteomes" id="UP000192050"/>
    </source>
</evidence>
<keyword evidence="3" id="KW-0808">Transferase</keyword>
<sequence>MDLDEYISRLKSSSATPGGGSASAISSIFAASLNSMAALLSTGKPKLSAYENDFKQISEESDNIIEKLKILSNEDEKSFQGIMDALHMDKADKNRRTAIDMAIQNSIGVSWDIARISIHNMENALYLCEHGNRNLITDSITAAYMAYATVHTSLNNIKINLKFQKSVDFKAEELLKLKFFMEAVEFVMEKVKKIESSVIP</sequence>
<dbReference type="SUPFAM" id="SSF101262">
    <property type="entry name" value="Methenyltetrahydrofolate cyclohydrolase-like"/>
    <property type="match status" value="1"/>
</dbReference>
<dbReference type="InterPro" id="IPR036178">
    <property type="entry name" value="Formintransfe-cycloase-like_sf"/>
</dbReference>
<dbReference type="Proteomes" id="UP000546917">
    <property type="component" value="Unassembled WGS sequence"/>
</dbReference>
<dbReference type="KEGG" id="fai:FAD_1542"/>
<dbReference type="Pfam" id="PF04961">
    <property type="entry name" value="FTCD_C"/>
    <property type="match status" value="1"/>
</dbReference>
<keyword evidence="1" id="KW-0175">Coiled coil</keyword>
<keyword evidence="5" id="KW-1185">Reference proteome</keyword>
<dbReference type="RefSeq" id="WP_009886682.1">
    <property type="nucleotide sequence ID" value="NZ_CP015363.1"/>
</dbReference>
<dbReference type="Gene3D" id="1.20.120.680">
    <property type="entry name" value="Formiminotetrahydrofolate cyclodeaminase monomer, up-and-down helical bundle"/>
    <property type="match status" value="1"/>
</dbReference>
<feature type="domain" description="Cyclodeaminase/cyclohydrolase" evidence="2">
    <location>
        <begin position="3"/>
        <end position="172"/>
    </location>
</feature>
<evidence type="ECO:0000313" key="3">
    <source>
        <dbReference type="EMBL" id="ARD85391.1"/>
    </source>
</evidence>
<gene>
    <name evidence="3" type="ORF">FAD_1542</name>
    <name evidence="4" type="ORF">HLB00_03565</name>
</gene>
<dbReference type="GO" id="GO:0016740">
    <property type="term" value="F:transferase activity"/>
    <property type="evidence" value="ECO:0007669"/>
    <property type="project" value="UniProtKB-KW"/>
</dbReference>
<reference evidence="4 6" key="2">
    <citation type="submission" date="2020-05" db="EMBL/GenBank/DDBJ databases">
        <authorList>
            <person name="Zhang R."/>
        </authorList>
    </citation>
    <scope>NUCLEOTIDE SEQUENCE [LARGE SCALE GENOMIC DNA]</scope>
    <source>
        <strain evidence="4 6">DSM 28986</strain>
    </source>
</reference>
<organism evidence="3 5">
    <name type="scientific">Ferroplasma acidiphilum</name>
    <dbReference type="NCBI Taxonomy" id="74969"/>
    <lineage>
        <taxon>Archaea</taxon>
        <taxon>Methanobacteriati</taxon>
        <taxon>Thermoplasmatota</taxon>
        <taxon>Thermoplasmata</taxon>
        <taxon>Thermoplasmatales</taxon>
        <taxon>Ferroplasmaceae</taxon>
        <taxon>Ferroplasma</taxon>
    </lineage>
</organism>
<dbReference type="Proteomes" id="UP000192050">
    <property type="component" value="Chromosome"/>
</dbReference>
<evidence type="ECO:0000256" key="1">
    <source>
        <dbReference type="SAM" id="Coils"/>
    </source>
</evidence>
<evidence type="ECO:0000313" key="4">
    <source>
        <dbReference type="EMBL" id="NOL59911.1"/>
    </source>
</evidence>
<dbReference type="EMBL" id="CP015363">
    <property type="protein sequence ID" value="ARD85391.1"/>
    <property type="molecule type" value="Genomic_DNA"/>
</dbReference>
<accession>A0A1V0N5L0</accession>
<proteinExistence type="predicted"/>
<keyword evidence="4" id="KW-0378">Hydrolase</keyword>
<dbReference type="OrthoDB" id="56828at2157"/>
<name>A0A1V0N5L0_9ARCH</name>
<dbReference type="GO" id="GO:0016787">
    <property type="term" value="F:hydrolase activity"/>
    <property type="evidence" value="ECO:0007669"/>
    <property type="project" value="UniProtKB-KW"/>
</dbReference>
<feature type="coiled-coil region" evidence="1">
    <location>
        <begin position="47"/>
        <end position="74"/>
    </location>
</feature>
<evidence type="ECO:0000259" key="2">
    <source>
        <dbReference type="Pfam" id="PF04961"/>
    </source>
</evidence>
<dbReference type="GeneID" id="16024811"/>
<dbReference type="STRING" id="74969.FAD_1542"/>
<dbReference type="AlphaFoldDB" id="A0A1V0N5L0"/>